<evidence type="ECO:0000259" key="3">
    <source>
        <dbReference type="Pfam" id="PF23324"/>
    </source>
</evidence>
<dbReference type="EMBL" id="JAUJYO010000022">
    <property type="protein sequence ID" value="KAK1282137.1"/>
    <property type="molecule type" value="Genomic_DNA"/>
</dbReference>
<comment type="caution">
    <text evidence="4">The sequence shown here is derived from an EMBL/GenBank/DDBJ whole genome shotgun (WGS) entry which is preliminary data.</text>
</comment>
<feature type="region of interest" description="Disordered" evidence="2">
    <location>
        <begin position="196"/>
        <end position="374"/>
    </location>
</feature>
<evidence type="ECO:0000256" key="2">
    <source>
        <dbReference type="SAM" id="MobiDB-lite"/>
    </source>
</evidence>
<dbReference type="GO" id="GO:0005737">
    <property type="term" value="C:cytoplasm"/>
    <property type="evidence" value="ECO:0007669"/>
    <property type="project" value="TreeGrafter"/>
</dbReference>
<dbReference type="SUPFAM" id="SSF54928">
    <property type="entry name" value="RNA-binding domain, RBD"/>
    <property type="match status" value="1"/>
</dbReference>
<dbReference type="InterPro" id="IPR012677">
    <property type="entry name" value="Nucleotide-bd_a/b_plait_sf"/>
</dbReference>
<dbReference type="GO" id="GO:0061574">
    <property type="term" value="C:ASAP complex"/>
    <property type="evidence" value="ECO:0007669"/>
    <property type="project" value="TreeGrafter"/>
</dbReference>
<dbReference type="PANTHER" id="PTHR15481">
    <property type="entry name" value="RIBONUCLEIC ACID BINDING PROTEIN S1"/>
    <property type="match status" value="1"/>
</dbReference>
<feature type="domain" description="DUF7086" evidence="3">
    <location>
        <begin position="4"/>
        <end position="48"/>
    </location>
</feature>
<dbReference type="GO" id="GO:0000398">
    <property type="term" value="P:mRNA splicing, via spliceosome"/>
    <property type="evidence" value="ECO:0007669"/>
    <property type="project" value="TreeGrafter"/>
</dbReference>
<keyword evidence="5" id="KW-1185">Reference proteome</keyword>
<feature type="compositionally biased region" description="Basic and acidic residues" evidence="2">
    <location>
        <begin position="231"/>
        <end position="244"/>
    </location>
</feature>
<protein>
    <submittedName>
        <fullName evidence="4">Arginine/serine-rich protein 45</fullName>
    </submittedName>
</protein>
<evidence type="ECO:0000256" key="1">
    <source>
        <dbReference type="ARBA" id="ARBA00022884"/>
    </source>
</evidence>
<feature type="compositionally biased region" description="Basic residues" evidence="2">
    <location>
        <begin position="356"/>
        <end position="365"/>
    </location>
</feature>
<proteinExistence type="predicted"/>
<sequence length="386" mass="43736">MGGLAPNKWIFPKFPLCPACGRKGCMKPIISRKKRFSYMYVWLAQLVNITFSTKEPKNLRLSINPQLDQSCEEAVLHHPLHLRRIHLPGIDPTSAPSPRRGRPKEPKRFQAAVQEGLQEEAAAAKARAAPSLHQDPNSFTLFDARGHEVNVLLDVLTPLIVNLPRGDGYVEFKTRADAEKALLYMDGTDRGNVIKAKFTLPPRRKVSPPPKPISVGPKRDVPPRENVGANNEKDMQQRPRESSPRRKPPSPGRKRSPIGRRGAVGIPPYVAEWTPPHRRGDTPPRRRPLSPVRRRSPSPVRRRIRSPVRVSPRRGRGSPVRKRSPIPPRRRNRPPPPRRGRSKSNSSYSGSPSPRKACKRKKKQQQQREQLFPFTKTQIASHCLMH</sequence>
<feature type="compositionally biased region" description="Low complexity" evidence="2">
    <location>
        <begin position="343"/>
        <end position="355"/>
    </location>
</feature>
<dbReference type="Proteomes" id="UP001180020">
    <property type="component" value="Unassembled WGS sequence"/>
</dbReference>
<organism evidence="4 5">
    <name type="scientific">Acorus calamus</name>
    <name type="common">Sweet flag</name>
    <dbReference type="NCBI Taxonomy" id="4465"/>
    <lineage>
        <taxon>Eukaryota</taxon>
        <taxon>Viridiplantae</taxon>
        <taxon>Streptophyta</taxon>
        <taxon>Embryophyta</taxon>
        <taxon>Tracheophyta</taxon>
        <taxon>Spermatophyta</taxon>
        <taxon>Magnoliopsida</taxon>
        <taxon>Liliopsida</taxon>
        <taxon>Acoraceae</taxon>
        <taxon>Acorus</taxon>
    </lineage>
</organism>
<name>A0AAV9C088_ACOCL</name>
<reference evidence="4" key="2">
    <citation type="submission" date="2023-06" db="EMBL/GenBank/DDBJ databases">
        <authorList>
            <person name="Ma L."/>
            <person name="Liu K.-W."/>
            <person name="Li Z."/>
            <person name="Hsiao Y.-Y."/>
            <person name="Qi Y."/>
            <person name="Fu T."/>
            <person name="Tang G."/>
            <person name="Zhang D."/>
            <person name="Sun W.-H."/>
            <person name="Liu D.-K."/>
            <person name="Li Y."/>
            <person name="Chen G.-Z."/>
            <person name="Liu X.-D."/>
            <person name="Liao X.-Y."/>
            <person name="Jiang Y.-T."/>
            <person name="Yu X."/>
            <person name="Hao Y."/>
            <person name="Huang J."/>
            <person name="Zhao X.-W."/>
            <person name="Ke S."/>
            <person name="Chen Y.-Y."/>
            <person name="Wu W.-L."/>
            <person name="Hsu J.-L."/>
            <person name="Lin Y.-F."/>
            <person name="Huang M.-D."/>
            <person name="Li C.-Y."/>
            <person name="Huang L."/>
            <person name="Wang Z.-W."/>
            <person name="Zhao X."/>
            <person name="Zhong W.-Y."/>
            <person name="Peng D.-H."/>
            <person name="Ahmad S."/>
            <person name="Lan S."/>
            <person name="Zhang J.-S."/>
            <person name="Tsai W.-C."/>
            <person name="Van De Peer Y."/>
            <person name="Liu Z.-J."/>
        </authorList>
    </citation>
    <scope>NUCLEOTIDE SEQUENCE</scope>
    <source>
        <strain evidence="4">CP</strain>
        <tissue evidence="4">Leaves</tissue>
    </source>
</reference>
<dbReference type="AlphaFoldDB" id="A0AAV9C088"/>
<dbReference type="GO" id="GO:0005654">
    <property type="term" value="C:nucleoplasm"/>
    <property type="evidence" value="ECO:0007669"/>
    <property type="project" value="TreeGrafter"/>
</dbReference>
<dbReference type="Pfam" id="PF23324">
    <property type="entry name" value="DUF7086"/>
    <property type="match status" value="1"/>
</dbReference>
<dbReference type="PANTHER" id="PTHR15481:SF0">
    <property type="entry name" value="LD23870P-RELATED"/>
    <property type="match status" value="1"/>
</dbReference>
<dbReference type="InterPro" id="IPR055513">
    <property type="entry name" value="DUF7086"/>
</dbReference>
<evidence type="ECO:0000313" key="5">
    <source>
        <dbReference type="Proteomes" id="UP001180020"/>
    </source>
</evidence>
<keyword evidence="1" id="KW-0694">RNA-binding</keyword>
<dbReference type="Gene3D" id="3.30.70.330">
    <property type="match status" value="1"/>
</dbReference>
<reference evidence="4" key="1">
    <citation type="journal article" date="2023" name="Nat. Commun.">
        <title>Diploid and tetraploid genomes of Acorus and the evolution of monocots.</title>
        <authorList>
            <person name="Ma L."/>
            <person name="Liu K.W."/>
            <person name="Li Z."/>
            <person name="Hsiao Y.Y."/>
            <person name="Qi Y."/>
            <person name="Fu T."/>
            <person name="Tang G.D."/>
            <person name="Zhang D."/>
            <person name="Sun W.H."/>
            <person name="Liu D.K."/>
            <person name="Li Y."/>
            <person name="Chen G.Z."/>
            <person name="Liu X.D."/>
            <person name="Liao X.Y."/>
            <person name="Jiang Y.T."/>
            <person name="Yu X."/>
            <person name="Hao Y."/>
            <person name="Huang J."/>
            <person name="Zhao X.W."/>
            <person name="Ke S."/>
            <person name="Chen Y.Y."/>
            <person name="Wu W.L."/>
            <person name="Hsu J.L."/>
            <person name="Lin Y.F."/>
            <person name="Huang M.D."/>
            <person name="Li C.Y."/>
            <person name="Huang L."/>
            <person name="Wang Z.W."/>
            <person name="Zhao X."/>
            <person name="Zhong W.Y."/>
            <person name="Peng D.H."/>
            <person name="Ahmad S."/>
            <person name="Lan S."/>
            <person name="Zhang J.S."/>
            <person name="Tsai W.C."/>
            <person name="Van de Peer Y."/>
            <person name="Liu Z.J."/>
        </authorList>
    </citation>
    <scope>NUCLEOTIDE SEQUENCE</scope>
    <source>
        <strain evidence="4">CP</strain>
    </source>
</reference>
<dbReference type="InterPro" id="IPR035979">
    <property type="entry name" value="RBD_domain_sf"/>
</dbReference>
<evidence type="ECO:0000313" key="4">
    <source>
        <dbReference type="EMBL" id="KAK1282137.1"/>
    </source>
</evidence>
<feature type="region of interest" description="Disordered" evidence="2">
    <location>
        <begin position="87"/>
        <end position="109"/>
    </location>
</feature>
<accession>A0AAV9C088</accession>
<feature type="compositionally biased region" description="Basic residues" evidence="2">
    <location>
        <begin position="285"/>
        <end position="342"/>
    </location>
</feature>
<feature type="compositionally biased region" description="Basic residues" evidence="2">
    <location>
        <begin position="245"/>
        <end position="258"/>
    </location>
</feature>
<dbReference type="GO" id="GO:0003723">
    <property type="term" value="F:RNA binding"/>
    <property type="evidence" value="ECO:0007669"/>
    <property type="project" value="UniProtKB-KW"/>
</dbReference>
<gene>
    <name evidence="4" type="primary">SR45</name>
    <name evidence="4" type="ORF">QJS10_CPB22g00628</name>
</gene>